<dbReference type="AlphaFoldDB" id="A0A6H1ZUC9"/>
<proteinExistence type="predicted"/>
<protein>
    <submittedName>
        <fullName evidence="1">Uncharacterized protein</fullName>
    </submittedName>
</protein>
<name>A0A6H1ZUC9_9ZZZZ</name>
<accession>A0A6H1ZUC9</accession>
<dbReference type="EMBL" id="MT144218">
    <property type="protein sequence ID" value="QJA50810.1"/>
    <property type="molecule type" value="Genomic_DNA"/>
</dbReference>
<sequence length="74" mass="8627">MRFSKKDTERVCNLIIARKLTGGSDTIYRYGLNRSEDKRLVLYCLRRLVKEGKVKTSIPYSQKKLRIGDFSVIT</sequence>
<dbReference type="EMBL" id="MT144838">
    <property type="protein sequence ID" value="QJI00232.1"/>
    <property type="molecule type" value="Genomic_DNA"/>
</dbReference>
<gene>
    <name evidence="1" type="ORF">TM448A01898_0024</name>
    <name evidence="2" type="ORF">TM448B01885_0002</name>
</gene>
<organism evidence="1">
    <name type="scientific">viral metagenome</name>
    <dbReference type="NCBI Taxonomy" id="1070528"/>
    <lineage>
        <taxon>unclassified sequences</taxon>
        <taxon>metagenomes</taxon>
        <taxon>organismal metagenomes</taxon>
    </lineage>
</organism>
<reference evidence="1" key="1">
    <citation type="submission" date="2020-03" db="EMBL/GenBank/DDBJ databases">
        <title>The deep terrestrial virosphere.</title>
        <authorList>
            <person name="Holmfeldt K."/>
            <person name="Nilsson E."/>
            <person name="Simone D."/>
            <person name="Lopez-Fernandez M."/>
            <person name="Wu X."/>
            <person name="de Brujin I."/>
            <person name="Lundin D."/>
            <person name="Andersson A."/>
            <person name="Bertilsson S."/>
            <person name="Dopson M."/>
        </authorList>
    </citation>
    <scope>NUCLEOTIDE SEQUENCE</scope>
    <source>
        <strain evidence="1">TM448A01898</strain>
        <strain evidence="2">TM448B01885</strain>
    </source>
</reference>
<evidence type="ECO:0000313" key="2">
    <source>
        <dbReference type="EMBL" id="QJI00232.1"/>
    </source>
</evidence>
<evidence type="ECO:0000313" key="1">
    <source>
        <dbReference type="EMBL" id="QJA50810.1"/>
    </source>
</evidence>